<keyword evidence="4" id="KW-1133">Transmembrane helix</keyword>
<evidence type="ECO:0000256" key="3">
    <source>
        <dbReference type="ARBA" id="ARBA00022692"/>
    </source>
</evidence>
<accession>A0A2P5EX82</accession>
<dbReference type="STRING" id="63057.A0A2P5EX82"/>
<dbReference type="PANTHER" id="PTHR10556:SF43">
    <property type="entry name" value="STEROID 5-ALPHA-REDUCTASE DET2"/>
    <property type="match status" value="1"/>
</dbReference>
<dbReference type="GO" id="GO:0016627">
    <property type="term" value="F:oxidoreductase activity, acting on the CH-CH group of donors"/>
    <property type="evidence" value="ECO:0007669"/>
    <property type="project" value="InterPro"/>
</dbReference>
<evidence type="ECO:0000256" key="2">
    <source>
        <dbReference type="ARBA" id="ARBA00007742"/>
    </source>
</evidence>
<keyword evidence="8" id="KW-1185">Reference proteome</keyword>
<keyword evidence="5" id="KW-0472">Membrane</keyword>
<dbReference type="InterPro" id="IPR039357">
    <property type="entry name" value="SRD5A/TECR"/>
</dbReference>
<dbReference type="OrthoDB" id="5788137at2759"/>
<dbReference type="GO" id="GO:0016132">
    <property type="term" value="P:brassinosteroid biosynthetic process"/>
    <property type="evidence" value="ECO:0007669"/>
    <property type="project" value="TreeGrafter"/>
</dbReference>
<dbReference type="InterPro" id="IPR001104">
    <property type="entry name" value="3-oxo-5_a-steroid_4-DH_C"/>
</dbReference>
<reference evidence="8" key="1">
    <citation type="submission" date="2016-06" db="EMBL/GenBank/DDBJ databases">
        <title>Parallel loss of symbiosis genes in relatives of nitrogen-fixing non-legume Parasponia.</title>
        <authorList>
            <person name="Van Velzen R."/>
            <person name="Holmer R."/>
            <person name="Bu F."/>
            <person name="Rutten L."/>
            <person name="Van Zeijl A."/>
            <person name="Liu W."/>
            <person name="Santuari L."/>
            <person name="Cao Q."/>
            <person name="Sharma T."/>
            <person name="Shen D."/>
            <person name="Roswanjaya Y."/>
            <person name="Wardhani T."/>
            <person name="Kalhor M.S."/>
            <person name="Jansen J."/>
            <person name="Van den Hoogen J."/>
            <person name="Gungor B."/>
            <person name="Hartog M."/>
            <person name="Hontelez J."/>
            <person name="Verver J."/>
            <person name="Yang W.-C."/>
            <person name="Schijlen E."/>
            <person name="Repin R."/>
            <person name="Schilthuizen M."/>
            <person name="Schranz E."/>
            <person name="Heidstra R."/>
            <person name="Miyata K."/>
            <person name="Fedorova E."/>
            <person name="Kohlen W."/>
            <person name="Bisseling T."/>
            <person name="Smit S."/>
            <person name="Geurts R."/>
        </authorList>
    </citation>
    <scope>NUCLEOTIDE SEQUENCE [LARGE SCALE GENOMIC DNA]</scope>
    <source>
        <strain evidence="8">cv. RG33-2</strain>
    </source>
</reference>
<dbReference type="AlphaFoldDB" id="A0A2P5EX82"/>
<sequence length="157" mass="17463">MSRSSRVSDGNGLGRSAVQTLTSSELWAGVDEQRTTGCNDTDEHGRTMMCGCKLQMGSQPVLVRSPRHVPHGTTDLPVSSVSHYKDYSGDERFWWRFFPGAAVFFAGMAVNVRSDRVLVQLKRAGGGYRVPRGWWFELVSCPNYSGEWSVWSGWVGP</sequence>
<dbReference type="PANTHER" id="PTHR10556">
    <property type="entry name" value="3-OXO-5-ALPHA-STEROID 4-DEHYDROGENASE"/>
    <property type="match status" value="1"/>
</dbReference>
<name>A0A2P5EX82_TREOI</name>
<dbReference type="GO" id="GO:0016020">
    <property type="term" value="C:membrane"/>
    <property type="evidence" value="ECO:0007669"/>
    <property type="project" value="UniProtKB-SubCell"/>
</dbReference>
<dbReference type="Pfam" id="PF02544">
    <property type="entry name" value="Steroid_dh"/>
    <property type="match status" value="1"/>
</dbReference>
<comment type="caution">
    <text evidence="7">The sequence shown here is derived from an EMBL/GenBank/DDBJ whole genome shotgun (WGS) entry which is preliminary data.</text>
</comment>
<evidence type="ECO:0000256" key="5">
    <source>
        <dbReference type="ARBA" id="ARBA00023136"/>
    </source>
</evidence>
<comment type="similarity">
    <text evidence="2">Belongs to the steroid 5-alpha reductase family.</text>
</comment>
<evidence type="ECO:0000259" key="6">
    <source>
        <dbReference type="Pfam" id="PF02544"/>
    </source>
</evidence>
<organism evidence="7 8">
    <name type="scientific">Trema orientale</name>
    <name type="common">Charcoal tree</name>
    <name type="synonym">Celtis orientalis</name>
    <dbReference type="NCBI Taxonomy" id="63057"/>
    <lineage>
        <taxon>Eukaryota</taxon>
        <taxon>Viridiplantae</taxon>
        <taxon>Streptophyta</taxon>
        <taxon>Embryophyta</taxon>
        <taxon>Tracheophyta</taxon>
        <taxon>Spermatophyta</taxon>
        <taxon>Magnoliopsida</taxon>
        <taxon>eudicotyledons</taxon>
        <taxon>Gunneridae</taxon>
        <taxon>Pentapetalae</taxon>
        <taxon>rosids</taxon>
        <taxon>fabids</taxon>
        <taxon>Rosales</taxon>
        <taxon>Cannabaceae</taxon>
        <taxon>Trema</taxon>
    </lineage>
</organism>
<dbReference type="InParanoid" id="A0A2P5EX82"/>
<comment type="subcellular location">
    <subcellularLocation>
        <location evidence="1">Membrane</location>
        <topology evidence="1">Multi-pass membrane protein</topology>
    </subcellularLocation>
</comment>
<dbReference type="PROSITE" id="PS50244">
    <property type="entry name" value="S5A_REDUCTASE"/>
    <property type="match status" value="1"/>
</dbReference>
<evidence type="ECO:0000313" key="8">
    <source>
        <dbReference type="Proteomes" id="UP000237000"/>
    </source>
</evidence>
<gene>
    <name evidence="7" type="ORF">TorRG33x02_139940</name>
</gene>
<feature type="domain" description="3-oxo-5-alpha-steroid 4-dehydrogenase C-terminal" evidence="6">
    <location>
        <begin position="81"/>
        <end position="154"/>
    </location>
</feature>
<dbReference type="Proteomes" id="UP000237000">
    <property type="component" value="Unassembled WGS sequence"/>
</dbReference>
<protein>
    <submittedName>
        <fullName evidence="7">3-oxo-5-alpha-steroid 4-dehydrogenase, C-terminal</fullName>
    </submittedName>
</protein>
<evidence type="ECO:0000256" key="4">
    <source>
        <dbReference type="ARBA" id="ARBA00022989"/>
    </source>
</evidence>
<keyword evidence="3" id="KW-0812">Transmembrane</keyword>
<evidence type="ECO:0000256" key="1">
    <source>
        <dbReference type="ARBA" id="ARBA00004141"/>
    </source>
</evidence>
<dbReference type="EMBL" id="JXTC01000086">
    <property type="protein sequence ID" value="PON90144.1"/>
    <property type="molecule type" value="Genomic_DNA"/>
</dbReference>
<proteinExistence type="inferred from homology"/>
<evidence type="ECO:0000313" key="7">
    <source>
        <dbReference type="EMBL" id="PON90144.1"/>
    </source>
</evidence>